<evidence type="ECO:0000259" key="8">
    <source>
        <dbReference type="Pfam" id="PF20684"/>
    </source>
</evidence>
<proteinExistence type="inferred from homology"/>
<evidence type="ECO:0000313" key="9">
    <source>
        <dbReference type="EMBL" id="OSS45433.1"/>
    </source>
</evidence>
<keyword evidence="4 7" id="KW-0472">Membrane</keyword>
<feature type="transmembrane region" description="Helical" evidence="7">
    <location>
        <begin position="24"/>
        <end position="48"/>
    </location>
</feature>
<feature type="region of interest" description="Disordered" evidence="6">
    <location>
        <begin position="343"/>
        <end position="379"/>
    </location>
</feature>
<dbReference type="OMA" id="WWDDATI"/>
<evidence type="ECO:0000256" key="3">
    <source>
        <dbReference type="ARBA" id="ARBA00022989"/>
    </source>
</evidence>
<evidence type="ECO:0000256" key="2">
    <source>
        <dbReference type="ARBA" id="ARBA00022692"/>
    </source>
</evidence>
<keyword evidence="10" id="KW-1185">Reference proteome</keyword>
<reference evidence="9 10" key="1">
    <citation type="journal article" date="2017" name="Genome Announc.">
        <title>Genome sequence of the saprophytic ascomycete Epicoccum nigrum ICMP 19927 strain isolated from New Zealand.</title>
        <authorList>
            <person name="Fokin M."/>
            <person name="Fleetwood D."/>
            <person name="Weir B.S."/>
            <person name="Villas-Boas S.G."/>
        </authorList>
    </citation>
    <scope>NUCLEOTIDE SEQUENCE [LARGE SCALE GENOMIC DNA]</scope>
    <source>
        <strain evidence="9 10">ICMP 19927</strain>
    </source>
</reference>
<evidence type="ECO:0000256" key="1">
    <source>
        <dbReference type="ARBA" id="ARBA00004141"/>
    </source>
</evidence>
<name>A0A1Y2LN99_EPING</name>
<feature type="transmembrane region" description="Helical" evidence="7">
    <location>
        <begin position="102"/>
        <end position="126"/>
    </location>
</feature>
<dbReference type="PANTHER" id="PTHR33048">
    <property type="entry name" value="PTH11-LIKE INTEGRAL MEMBRANE PROTEIN (AFU_ORTHOLOGUE AFUA_5G11245)"/>
    <property type="match status" value="1"/>
</dbReference>
<dbReference type="InterPro" id="IPR052337">
    <property type="entry name" value="SAT4-like"/>
</dbReference>
<feature type="compositionally biased region" description="Polar residues" evidence="6">
    <location>
        <begin position="345"/>
        <end position="366"/>
    </location>
</feature>
<dbReference type="GO" id="GO:0016020">
    <property type="term" value="C:membrane"/>
    <property type="evidence" value="ECO:0007669"/>
    <property type="project" value="UniProtKB-SubCell"/>
</dbReference>
<dbReference type="InterPro" id="IPR049326">
    <property type="entry name" value="Rhodopsin_dom_fungi"/>
</dbReference>
<dbReference type="Proteomes" id="UP000193240">
    <property type="component" value="Unassembled WGS sequence"/>
</dbReference>
<feature type="transmembrane region" description="Helical" evidence="7">
    <location>
        <begin position="138"/>
        <end position="165"/>
    </location>
</feature>
<protein>
    <recommendedName>
        <fullName evidence="8">Rhodopsin domain-containing protein</fullName>
    </recommendedName>
</protein>
<dbReference type="AlphaFoldDB" id="A0A1Y2LN99"/>
<dbReference type="InParanoid" id="A0A1Y2LN99"/>
<evidence type="ECO:0000256" key="6">
    <source>
        <dbReference type="SAM" id="MobiDB-lite"/>
    </source>
</evidence>
<dbReference type="EMBL" id="KZ107854">
    <property type="protein sequence ID" value="OSS45433.1"/>
    <property type="molecule type" value="Genomic_DNA"/>
</dbReference>
<evidence type="ECO:0000256" key="7">
    <source>
        <dbReference type="SAM" id="Phobius"/>
    </source>
</evidence>
<keyword evidence="3 7" id="KW-1133">Transmembrane helix</keyword>
<dbReference type="Pfam" id="PF20684">
    <property type="entry name" value="Fung_rhodopsin"/>
    <property type="match status" value="1"/>
</dbReference>
<dbReference type="PANTHER" id="PTHR33048:SF160">
    <property type="entry name" value="SAT4 FAMILY MEMBRANE PROTEIN"/>
    <property type="match status" value="1"/>
</dbReference>
<evidence type="ECO:0000256" key="4">
    <source>
        <dbReference type="ARBA" id="ARBA00023136"/>
    </source>
</evidence>
<feature type="compositionally biased region" description="Polar residues" evidence="6">
    <location>
        <begin position="299"/>
        <end position="308"/>
    </location>
</feature>
<dbReference type="STRING" id="105696.A0A1Y2LN99"/>
<feature type="transmembrane region" description="Helical" evidence="7">
    <location>
        <begin position="218"/>
        <end position="237"/>
    </location>
</feature>
<sequence length="421" mass="47093">MHSVTAKRFLANLMGAPIRNQKQLGTLTTLIVGGAAVLFFLLRVIARLPIFGGNWGLDDWVMTVAMVFIIPETICAYLLNVLGLGTDMWHVPFDNITKILEIFYYTELLYLASVGLTKIAVLLFYLRIFPDQGLRKAIWCTIILCVLYIISFVTATALQCIPIRIAWEHWDGEHHGKCINLNADAWCSAAGNIVLDLIVVVLPMGQLRKLLMSRRRKFGVMLMFLGGLFITVVSMLRLKYLVQFAHTDNVTWDYLPIGYWSAVETHVGVMVACLPAMRSLQTSIKGRLFPKPKTNTSYYNDSGLSSAKKNSRKDSHSRILSSLGRSQIDKDDFVRLDEFEMHGKQQLSDGQQTPTSFERAVTQSSRSNEDVLPVVNSGAPMGQSMGGILVQSEYSVNRSSPIGIAQESDDANFAEQMRNRV</sequence>
<organism evidence="9 10">
    <name type="scientific">Epicoccum nigrum</name>
    <name type="common">Soil fungus</name>
    <name type="synonym">Epicoccum purpurascens</name>
    <dbReference type="NCBI Taxonomy" id="105696"/>
    <lineage>
        <taxon>Eukaryota</taxon>
        <taxon>Fungi</taxon>
        <taxon>Dikarya</taxon>
        <taxon>Ascomycota</taxon>
        <taxon>Pezizomycotina</taxon>
        <taxon>Dothideomycetes</taxon>
        <taxon>Pleosporomycetidae</taxon>
        <taxon>Pleosporales</taxon>
        <taxon>Pleosporineae</taxon>
        <taxon>Didymellaceae</taxon>
        <taxon>Epicoccum</taxon>
    </lineage>
</organism>
<feature type="transmembrane region" description="Helical" evidence="7">
    <location>
        <begin position="60"/>
        <end position="82"/>
    </location>
</feature>
<comment type="similarity">
    <text evidence="5">Belongs to the SAT4 family.</text>
</comment>
<feature type="domain" description="Rhodopsin" evidence="8">
    <location>
        <begin position="42"/>
        <end position="280"/>
    </location>
</feature>
<evidence type="ECO:0000256" key="5">
    <source>
        <dbReference type="ARBA" id="ARBA00038359"/>
    </source>
</evidence>
<evidence type="ECO:0000313" key="10">
    <source>
        <dbReference type="Proteomes" id="UP000193240"/>
    </source>
</evidence>
<keyword evidence="2 7" id="KW-0812">Transmembrane</keyword>
<feature type="region of interest" description="Disordered" evidence="6">
    <location>
        <begin position="299"/>
        <end position="321"/>
    </location>
</feature>
<gene>
    <name evidence="9" type="ORF">B5807_10410</name>
</gene>
<feature type="transmembrane region" description="Helical" evidence="7">
    <location>
        <begin position="257"/>
        <end position="277"/>
    </location>
</feature>
<accession>A0A1Y2LN99</accession>
<comment type="subcellular location">
    <subcellularLocation>
        <location evidence="1">Membrane</location>
        <topology evidence="1">Multi-pass membrane protein</topology>
    </subcellularLocation>
</comment>